<feature type="non-terminal residue" evidence="1">
    <location>
        <position position="47"/>
    </location>
</feature>
<sequence>HLWWCSFSSWYFLRTYYSVYIIVDALLLVYSGICVLMGIFGGVLLVL</sequence>
<feature type="non-terminal residue" evidence="1">
    <location>
        <position position="1"/>
    </location>
</feature>
<dbReference type="Proteomes" id="UP000789702">
    <property type="component" value="Unassembled WGS sequence"/>
</dbReference>
<organism evidence="1 2">
    <name type="scientific">Dentiscutata heterogama</name>
    <dbReference type="NCBI Taxonomy" id="1316150"/>
    <lineage>
        <taxon>Eukaryota</taxon>
        <taxon>Fungi</taxon>
        <taxon>Fungi incertae sedis</taxon>
        <taxon>Mucoromycota</taxon>
        <taxon>Glomeromycotina</taxon>
        <taxon>Glomeromycetes</taxon>
        <taxon>Diversisporales</taxon>
        <taxon>Gigasporaceae</taxon>
        <taxon>Dentiscutata</taxon>
    </lineage>
</organism>
<reference evidence="1" key="1">
    <citation type="submission" date="2021-06" db="EMBL/GenBank/DDBJ databases">
        <authorList>
            <person name="Kallberg Y."/>
            <person name="Tangrot J."/>
            <person name="Rosling A."/>
        </authorList>
    </citation>
    <scope>NUCLEOTIDE SEQUENCE</scope>
    <source>
        <strain evidence="1">IL203A</strain>
    </source>
</reference>
<protein>
    <submittedName>
        <fullName evidence="1">536_t:CDS:1</fullName>
    </submittedName>
</protein>
<proteinExistence type="predicted"/>
<dbReference type="EMBL" id="CAJVPU010027844">
    <property type="protein sequence ID" value="CAG8705082.1"/>
    <property type="molecule type" value="Genomic_DNA"/>
</dbReference>
<keyword evidence="2" id="KW-1185">Reference proteome</keyword>
<accession>A0ACA9PG30</accession>
<evidence type="ECO:0000313" key="2">
    <source>
        <dbReference type="Proteomes" id="UP000789702"/>
    </source>
</evidence>
<name>A0ACA9PG30_9GLOM</name>
<evidence type="ECO:0000313" key="1">
    <source>
        <dbReference type="EMBL" id="CAG8705082.1"/>
    </source>
</evidence>
<comment type="caution">
    <text evidence="1">The sequence shown here is derived from an EMBL/GenBank/DDBJ whole genome shotgun (WGS) entry which is preliminary data.</text>
</comment>
<gene>
    <name evidence="1" type="ORF">DHETER_LOCUS11955</name>
</gene>